<name>A0A0B0N3Y7_GOSAR</name>
<evidence type="ECO:0000313" key="1">
    <source>
        <dbReference type="EMBL" id="KHG07535.1"/>
    </source>
</evidence>
<protein>
    <submittedName>
        <fullName evidence="1">Uncharacterized protein</fullName>
    </submittedName>
</protein>
<reference evidence="2" key="1">
    <citation type="submission" date="2014-09" db="EMBL/GenBank/DDBJ databases">
        <authorList>
            <person name="Mudge J."/>
            <person name="Ramaraj T."/>
            <person name="Lindquist I.E."/>
            <person name="Bharti A.K."/>
            <person name="Sundararajan A."/>
            <person name="Cameron C.T."/>
            <person name="Woodward J.E."/>
            <person name="May G.D."/>
            <person name="Brubaker C."/>
            <person name="Broadhvest J."/>
            <person name="Wilkins T.A."/>
        </authorList>
    </citation>
    <scope>NUCLEOTIDE SEQUENCE</scope>
    <source>
        <strain evidence="2">cv. AKA8401</strain>
    </source>
</reference>
<sequence>MLRYFQFLFFNFCSSKSTHIARGELSLGSHTVDKDWS</sequence>
<proteinExistence type="predicted"/>
<dbReference type="EMBL" id="JRRC01476462">
    <property type="protein sequence ID" value="KHG07535.1"/>
    <property type="molecule type" value="Genomic_DNA"/>
</dbReference>
<dbReference type="AlphaFoldDB" id="A0A0B0N3Y7"/>
<dbReference type="Proteomes" id="UP000032142">
    <property type="component" value="Unassembled WGS sequence"/>
</dbReference>
<organism evidence="1 2">
    <name type="scientific">Gossypium arboreum</name>
    <name type="common">Tree cotton</name>
    <name type="synonym">Gossypium nanking</name>
    <dbReference type="NCBI Taxonomy" id="29729"/>
    <lineage>
        <taxon>Eukaryota</taxon>
        <taxon>Viridiplantae</taxon>
        <taxon>Streptophyta</taxon>
        <taxon>Embryophyta</taxon>
        <taxon>Tracheophyta</taxon>
        <taxon>Spermatophyta</taxon>
        <taxon>Magnoliopsida</taxon>
        <taxon>eudicotyledons</taxon>
        <taxon>Gunneridae</taxon>
        <taxon>Pentapetalae</taxon>
        <taxon>rosids</taxon>
        <taxon>malvids</taxon>
        <taxon>Malvales</taxon>
        <taxon>Malvaceae</taxon>
        <taxon>Malvoideae</taxon>
        <taxon>Gossypium</taxon>
    </lineage>
</organism>
<keyword evidence="2" id="KW-1185">Reference proteome</keyword>
<comment type="caution">
    <text evidence="1">The sequence shown here is derived from an EMBL/GenBank/DDBJ whole genome shotgun (WGS) entry which is preliminary data.</text>
</comment>
<evidence type="ECO:0000313" key="2">
    <source>
        <dbReference type="Proteomes" id="UP000032142"/>
    </source>
</evidence>
<gene>
    <name evidence="1" type="ORF">F383_34146</name>
</gene>
<accession>A0A0B0N3Y7</accession>